<dbReference type="OrthoDB" id="9801834at2"/>
<evidence type="ECO:0000256" key="2">
    <source>
        <dbReference type="ARBA" id="ARBA00008954"/>
    </source>
</evidence>
<protein>
    <recommendedName>
        <fullName evidence="9">Adenosylmethionine-8-amino-7-oxononanoate aminotransferase</fullName>
    </recommendedName>
</protein>
<dbReference type="GO" id="GO:0030170">
    <property type="term" value="F:pyridoxal phosphate binding"/>
    <property type="evidence" value="ECO:0007669"/>
    <property type="project" value="InterPro"/>
</dbReference>
<comment type="similarity">
    <text evidence="2 6">Belongs to the class-III pyridoxal-phosphate-dependent aminotransferase family.</text>
</comment>
<dbReference type="PANTHER" id="PTHR43094:SF1">
    <property type="entry name" value="AMINOTRANSFERASE CLASS-III"/>
    <property type="match status" value="1"/>
</dbReference>
<dbReference type="Gene3D" id="3.90.1150.10">
    <property type="entry name" value="Aspartate Aminotransferase, domain 1"/>
    <property type="match status" value="1"/>
</dbReference>
<dbReference type="PANTHER" id="PTHR43094">
    <property type="entry name" value="AMINOTRANSFERASE"/>
    <property type="match status" value="1"/>
</dbReference>
<dbReference type="InterPro" id="IPR015424">
    <property type="entry name" value="PyrdxlP-dep_Trfase"/>
</dbReference>
<sequence>MAASHVFPRNCHAPLPVATSGEGCFLIDATGKRYFDGSGGAAVSCLGHSNQRVTDAIKAQLDQLAFAHTGFFTSDPAEALADFLIARAPGDLDRVYLVSGGSEATEAAIKLARQYHVERGEPQRRHLIARRQSYHGNTLGALAAGGNAWRRAQFAPLLTDMHHIAPCYEYAERAEGETLEAYGQRTADELEETIQRLGPDTVMAFIAEPVVGATLGAVPAVPGYFKRIREICDRHGVLLILDEVMCGMGRTGHLFACDADGVAPDILCIAKGLGAGYQPIGAMLASRRIYDTIADGSGFFQHGHTYVGHPVAAAAGLAVLQEMADHDLVARVNRMGQSVMQEGLTRHFGQHPHVGDIRGRGFFWGVELVADRASKTPFDPALGVAGKLKRAAMDEGLICYPMAGTRDGQQGDHVLLAPPFIATEDELEMAFAALSRALDRVLPATA</sequence>
<dbReference type="RefSeq" id="WP_132603507.1">
    <property type="nucleotide sequence ID" value="NZ_NRRP01000007.1"/>
</dbReference>
<evidence type="ECO:0008006" key="9">
    <source>
        <dbReference type="Google" id="ProtNLM"/>
    </source>
</evidence>
<proteinExistence type="inferred from homology"/>
<dbReference type="CDD" id="cd00610">
    <property type="entry name" value="OAT_like"/>
    <property type="match status" value="1"/>
</dbReference>
<dbReference type="InterPro" id="IPR015421">
    <property type="entry name" value="PyrdxlP-dep_Trfase_major"/>
</dbReference>
<dbReference type="GO" id="GO:0008483">
    <property type="term" value="F:transaminase activity"/>
    <property type="evidence" value="ECO:0007669"/>
    <property type="project" value="UniProtKB-KW"/>
</dbReference>
<evidence type="ECO:0000313" key="7">
    <source>
        <dbReference type="EMBL" id="TCP22249.1"/>
    </source>
</evidence>
<keyword evidence="8" id="KW-1185">Reference proteome</keyword>
<evidence type="ECO:0000256" key="3">
    <source>
        <dbReference type="ARBA" id="ARBA00022576"/>
    </source>
</evidence>
<dbReference type="GO" id="GO:0005829">
    <property type="term" value="C:cytosol"/>
    <property type="evidence" value="ECO:0007669"/>
    <property type="project" value="TreeGrafter"/>
</dbReference>
<evidence type="ECO:0000256" key="4">
    <source>
        <dbReference type="ARBA" id="ARBA00022679"/>
    </source>
</evidence>
<dbReference type="Pfam" id="PF00202">
    <property type="entry name" value="Aminotran_3"/>
    <property type="match status" value="1"/>
</dbReference>
<evidence type="ECO:0000256" key="1">
    <source>
        <dbReference type="ARBA" id="ARBA00001933"/>
    </source>
</evidence>
<dbReference type="InterPro" id="IPR005814">
    <property type="entry name" value="Aminotrans_3"/>
</dbReference>
<evidence type="ECO:0000313" key="8">
    <source>
        <dbReference type="Proteomes" id="UP000295733"/>
    </source>
</evidence>
<evidence type="ECO:0000256" key="6">
    <source>
        <dbReference type="RuleBase" id="RU003560"/>
    </source>
</evidence>
<keyword evidence="3" id="KW-0032">Aminotransferase</keyword>
<evidence type="ECO:0000256" key="5">
    <source>
        <dbReference type="ARBA" id="ARBA00022898"/>
    </source>
</evidence>
<accession>A0A4R2NKW7</accession>
<dbReference type="SUPFAM" id="SSF53383">
    <property type="entry name" value="PLP-dependent transferases"/>
    <property type="match status" value="1"/>
</dbReference>
<dbReference type="AlphaFoldDB" id="A0A4R2NKW7"/>
<keyword evidence="5 6" id="KW-0663">Pyridoxal phosphate</keyword>
<comment type="caution">
    <text evidence="7">The sequence shown here is derived from an EMBL/GenBank/DDBJ whole genome shotgun (WGS) entry which is preliminary data.</text>
</comment>
<dbReference type="PROSITE" id="PS00600">
    <property type="entry name" value="AA_TRANSFER_CLASS_3"/>
    <property type="match status" value="1"/>
</dbReference>
<organism evidence="7 8">
    <name type="scientific">Rhodovulum adriaticum</name>
    <name type="common">Rhodopseudomonas adriatica</name>
    <dbReference type="NCBI Taxonomy" id="35804"/>
    <lineage>
        <taxon>Bacteria</taxon>
        <taxon>Pseudomonadati</taxon>
        <taxon>Pseudomonadota</taxon>
        <taxon>Alphaproteobacteria</taxon>
        <taxon>Rhodobacterales</taxon>
        <taxon>Paracoccaceae</taxon>
        <taxon>Rhodovulum</taxon>
    </lineage>
</organism>
<dbReference type="InterPro" id="IPR015422">
    <property type="entry name" value="PyrdxlP-dep_Trfase_small"/>
</dbReference>
<dbReference type="FunFam" id="3.40.640.10:FF:000014">
    <property type="entry name" value="Adenosylmethionine-8-amino-7-oxononanoate aminotransferase, probable"/>
    <property type="match status" value="1"/>
</dbReference>
<gene>
    <name evidence="7" type="ORF">EV656_10757</name>
</gene>
<dbReference type="NCBIfam" id="NF005685">
    <property type="entry name" value="PRK07483.1"/>
    <property type="match status" value="1"/>
</dbReference>
<comment type="cofactor">
    <cofactor evidence="1">
        <name>pyridoxal 5'-phosphate</name>
        <dbReference type="ChEBI" id="CHEBI:597326"/>
    </cofactor>
</comment>
<dbReference type="InterPro" id="IPR049704">
    <property type="entry name" value="Aminotrans_3_PPA_site"/>
</dbReference>
<keyword evidence="4" id="KW-0808">Transferase</keyword>
<dbReference type="Proteomes" id="UP000295733">
    <property type="component" value="Unassembled WGS sequence"/>
</dbReference>
<reference evidence="7 8" key="1">
    <citation type="submission" date="2019-03" db="EMBL/GenBank/DDBJ databases">
        <title>Genomic Encyclopedia of Type Strains, Phase IV (KMG-IV): sequencing the most valuable type-strain genomes for metagenomic binning, comparative biology and taxonomic classification.</title>
        <authorList>
            <person name="Goeker M."/>
        </authorList>
    </citation>
    <scope>NUCLEOTIDE SEQUENCE [LARGE SCALE GENOMIC DNA]</scope>
    <source>
        <strain evidence="7 8">DSM 2781</strain>
    </source>
</reference>
<dbReference type="EMBL" id="SLXL01000007">
    <property type="protein sequence ID" value="TCP22249.1"/>
    <property type="molecule type" value="Genomic_DNA"/>
</dbReference>
<dbReference type="Gene3D" id="3.40.640.10">
    <property type="entry name" value="Type I PLP-dependent aspartate aminotransferase-like (Major domain)"/>
    <property type="match status" value="1"/>
</dbReference>
<name>A0A4R2NKW7_RHOAD</name>